<comment type="caution">
    <text evidence="1">The sequence shown here is derived from an EMBL/GenBank/DDBJ whole genome shotgun (WGS) entry which is preliminary data.</text>
</comment>
<organism evidence="1 2">
    <name type="scientific">Stylosanthes scabra</name>
    <dbReference type="NCBI Taxonomy" id="79078"/>
    <lineage>
        <taxon>Eukaryota</taxon>
        <taxon>Viridiplantae</taxon>
        <taxon>Streptophyta</taxon>
        <taxon>Embryophyta</taxon>
        <taxon>Tracheophyta</taxon>
        <taxon>Spermatophyta</taxon>
        <taxon>Magnoliopsida</taxon>
        <taxon>eudicotyledons</taxon>
        <taxon>Gunneridae</taxon>
        <taxon>Pentapetalae</taxon>
        <taxon>rosids</taxon>
        <taxon>fabids</taxon>
        <taxon>Fabales</taxon>
        <taxon>Fabaceae</taxon>
        <taxon>Papilionoideae</taxon>
        <taxon>50 kb inversion clade</taxon>
        <taxon>dalbergioids sensu lato</taxon>
        <taxon>Dalbergieae</taxon>
        <taxon>Pterocarpus clade</taxon>
        <taxon>Stylosanthes</taxon>
    </lineage>
</organism>
<proteinExistence type="predicted"/>
<evidence type="ECO:0000313" key="2">
    <source>
        <dbReference type="Proteomes" id="UP001341840"/>
    </source>
</evidence>
<name>A0ABU6YMF0_9FABA</name>
<accession>A0ABU6YMF0</accession>
<gene>
    <name evidence="1" type="ORF">PIB30_075197</name>
</gene>
<dbReference type="EMBL" id="JASCZI010242608">
    <property type="protein sequence ID" value="MED6211587.1"/>
    <property type="molecule type" value="Genomic_DNA"/>
</dbReference>
<reference evidence="1 2" key="1">
    <citation type="journal article" date="2023" name="Plants (Basel)">
        <title>Bridging the Gap: Combining Genomics and Transcriptomics Approaches to Understand Stylosanthes scabra, an Orphan Legume from the Brazilian Caatinga.</title>
        <authorList>
            <person name="Ferreira-Neto J.R.C."/>
            <person name="da Silva M.D."/>
            <person name="Binneck E."/>
            <person name="de Melo N.F."/>
            <person name="da Silva R.H."/>
            <person name="de Melo A.L.T.M."/>
            <person name="Pandolfi V."/>
            <person name="Bustamante F.O."/>
            <person name="Brasileiro-Vidal A.C."/>
            <person name="Benko-Iseppon A.M."/>
        </authorList>
    </citation>
    <scope>NUCLEOTIDE SEQUENCE [LARGE SCALE GENOMIC DNA]</scope>
    <source>
        <tissue evidence="1">Leaves</tissue>
    </source>
</reference>
<dbReference type="Proteomes" id="UP001341840">
    <property type="component" value="Unassembled WGS sequence"/>
</dbReference>
<keyword evidence="2" id="KW-1185">Reference proteome</keyword>
<evidence type="ECO:0000313" key="1">
    <source>
        <dbReference type="EMBL" id="MED6211587.1"/>
    </source>
</evidence>
<protein>
    <submittedName>
        <fullName evidence="1">Uncharacterized protein</fullName>
    </submittedName>
</protein>
<sequence>MCHRCHERSVKSEVDLTKIEAVKTLINANDIDEVSFVDIATTVAAIILHQVSRQFDDGSEIEYTVSSSCAETRTVNLIDGTDLAPSGTQTK</sequence>